<dbReference type="EMBL" id="OCNJ01000011">
    <property type="protein sequence ID" value="SOE00190.1"/>
    <property type="molecule type" value="Genomic_DNA"/>
</dbReference>
<dbReference type="OrthoDB" id="189417at2"/>
<dbReference type="SUPFAM" id="SSF53335">
    <property type="entry name" value="S-adenosyl-L-methionine-dependent methyltransferases"/>
    <property type="match status" value="1"/>
</dbReference>
<dbReference type="Gene3D" id="3.40.50.150">
    <property type="entry name" value="Vaccinia Virus protein VP39"/>
    <property type="match status" value="1"/>
</dbReference>
<reference evidence="3 4" key="1">
    <citation type="submission" date="2017-09" db="EMBL/GenBank/DDBJ databases">
        <authorList>
            <person name="Ehlers B."/>
            <person name="Leendertz F.H."/>
        </authorList>
    </citation>
    <scope>NUCLEOTIDE SEQUENCE [LARGE SCALE GENOMIC DNA]</scope>
    <source>
        <strain evidence="3 4">USBA 140</strain>
    </source>
</reference>
<dbReference type="GO" id="GO:0008610">
    <property type="term" value="P:lipid biosynthetic process"/>
    <property type="evidence" value="ECO:0007669"/>
    <property type="project" value="InterPro"/>
</dbReference>
<dbReference type="GO" id="GO:0008168">
    <property type="term" value="F:methyltransferase activity"/>
    <property type="evidence" value="ECO:0007669"/>
    <property type="project" value="UniProtKB-KW"/>
</dbReference>
<dbReference type="GO" id="GO:0071770">
    <property type="term" value="P:DIM/DIP cell wall layer assembly"/>
    <property type="evidence" value="ECO:0007669"/>
    <property type="project" value="TreeGrafter"/>
</dbReference>
<keyword evidence="1" id="KW-0489">Methyltransferase</keyword>
<protein>
    <submittedName>
        <fullName evidence="3">Cephalosporin hydroxylase</fullName>
    </submittedName>
</protein>
<keyword evidence="2" id="KW-0808">Transferase</keyword>
<dbReference type="PANTHER" id="PTHR40048:SF1">
    <property type="entry name" value="RHAMNOSYL O-METHYLTRANSFERASE"/>
    <property type="match status" value="1"/>
</dbReference>
<proteinExistence type="predicted"/>
<sequence>MSKPPTEAEQAFAREVEENVAGLGRDAVMKDLTGQWFRRSTDHRYSYNFRWMGRPIIQYPQDMVALQEIVWDTRPDIVVETGIAHGGSLVYSASLLRMLGGEHRRVIGIDIDIRPHNRAAMEAHPLAGMIDMIEASSIEQSTLADVKSRIPEGSRVMVLLDSNHTHDHVLEELRLYAPLVTPGCYCVVYDTIVEDLPAEFSASRPWGPGDNPKTAVHAYLKEDDRFEIDRAIEDKIQITVAPDGWLKRVR</sequence>
<dbReference type="InterPro" id="IPR029063">
    <property type="entry name" value="SAM-dependent_MTases_sf"/>
</dbReference>
<name>A0A286GXD1_9PROT</name>
<dbReference type="GO" id="GO:0032259">
    <property type="term" value="P:methylation"/>
    <property type="evidence" value="ECO:0007669"/>
    <property type="project" value="UniProtKB-KW"/>
</dbReference>
<keyword evidence="4" id="KW-1185">Reference proteome</keyword>
<dbReference type="PANTHER" id="PTHR40048">
    <property type="entry name" value="RHAMNOSYL O-METHYLTRANSFERASE"/>
    <property type="match status" value="1"/>
</dbReference>
<gene>
    <name evidence="3" type="ORF">SAMN05421508_111126</name>
</gene>
<dbReference type="Pfam" id="PF04989">
    <property type="entry name" value="RMNT_CmcI"/>
    <property type="match status" value="1"/>
</dbReference>
<evidence type="ECO:0000256" key="1">
    <source>
        <dbReference type="ARBA" id="ARBA00022603"/>
    </source>
</evidence>
<organism evidence="3 4">
    <name type="scientific">Caenispirillum bisanense</name>
    <dbReference type="NCBI Taxonomy" id="414052"/>
    <lineage>
        <taxon>Bacteria</taxon>
        <taxon>Pseudomonadati</taxon>
        <taxon>Pseudomonadota</taxon>
        <taxon>Alphaproteobacteria</taxon>
        <taxon>Rhodospirillales</taxon>
        <taxon>Novispirillaceae</taxon>
        <taxon>Caenispirillum</taxon>
    </lineage>
</organism>
<dbReference type="GO" id="GO:0005886">
    <property type="term" value="C:plasma membrane"/>
    <property type="evidence" value="ECO:0007669"/>
    <property type="project" value="TreeGrafter"/>
</dbReference>
<dbReference type="RefSeq" id="WP_097281107.1">
    <property type="nucleotide sequence ID" value="NZ_OCNJ01000011.1"/>
</dbReference>
<evidence type="ECO:0000313" key="3">
    <source>
        <dbReference type="EMBL" id="SOE00190.1"/>
    </source>
</evidence>
<accession>A0A286GXD1</accession>
<evidence type="ECO:0000256" key="2">
    <source>
        <dbReference type="ARBA" id="ARBA00022679"/>
    </source>
</evidence>
<dbReference type="InterPro" id="IPR007072">
    <property type="entry name" value="RNMT_CmcI"/>
</dbReference>
<dbReference type="Proteomes" id="UP000219621">
    <property type="component" value="Unassembled WGS sequence"/>
</dbReference>
<evidence type="ECO:0000313" key="4">
    <source>
        <dbReference type="Proteomes" id="UP000219621"/>
    </source>
</evidence>
<dbReference type="AlphaFoldDB" id="A0A286GXD1"/>